<feature type="region of interest" description="Disordered" evidence="1">
    <location>
        <begin position="16"/>
        <end position="37"/>
    </location>
</feature>
<gene>
    <name evidence="2" type="ORF">SDC9_203816</name>
</gene>
<evidence type="ECO:0000313" key="2">
    <source>
        <dbReference type="EMBL" id="MPN56130.1"/>
    </source>
</evidence>
<organism evidence="2">
    <name type="scientific">bioreactor metagenome</name>
    <dbReference type="NCBI Taxonomy" id="1076179"/>
    <lineage>
        <taxon>unclassified sequences</taxon>
        <taxon>metagenomes</taxon>
        <taxon>ecological metagenomes</taxon>
    </lineage>
</organism>
<dbReference type="EMBL" id="VSSQ01126140">
    <property type="protein sequence ID" value="MPN56130.1"/>
    <property type="molecule type" value="Genomic_DNA"/>
</dbReference>
<name>A0A645IZ06_9ZZZZ</name>
<accession>A0A645IZ06</accession>
<reference evidence="2" key="1">
    <citation type="submission" date="2019-08" db="EMBL/GenBank/DDBJ databases">
        <authorList>
            <person name="Kucharzyk K."/>
            <person name="Murdoch R.W."/>
            <person name="Higgins S."/>
            <person name="Loffler F."/>
        </authorList>
    </citation>
    <scope>NUCLEOTIDE SEQUENCE</scope>
</reference>
<dbReference type="AlphaFoldDB" id="A0A645IZ06"/>
<protein>
    <submittedName>
        <fullName evidence="2">Uncharacterized protein</fullName>
    </submittedName>
</protein>
<proteinExistence type="predicted"/>
<evidence type="ECO:0000256" key="1">
    <source>
        <dbReference type="SAM" id="MobiDB-lite"/>
    </source>
</evidence>
<sequence length="126" mass="12987">MAGEADTVIVDLRSAQGMSRSVNGPRPTDLNTEFPGTRVTKSPFGIAPQKTASGKPGPAPLLVLIDSGDGKADEIARALKASGNRRFVILAGGEEMLARKGKAGLQRSGSVVTVSESQAAAINTNR</sequence>
<comment type="caution">
    <text evidence="2">The sequence shown here is derived from an EMBL/GenBank/DDBJ whole genome shotgun (WGS) entry which is preliminary data.</text>
</comment>